<dbReference type="InterPro" id="IPR013633">
    <property type="entry name" value="NRDE-2"/>
</dbReference>
<feature type="region of interest" description="Disordered" evidence="4">
    <location>
        <begin position="41"/>
        <end position="151"/>
    </location>
</feature>
<proteinExistence type="inferred from homology"/>
<dbReference type="GO" id="GO:1902369">
    <property type="term" value="P:negative regulation of RNA catabolic process"/>
    <property type="evidence" value="ECO:0007669"/>
    <property type="project" value="TreeGrafter"/>
</dbReference>
<sequence length="871" mass="100326">MSLFPAYSQDKEEDDNTKKENLAGPSWLNYPCNALSEQKAISLSTSSESEKCHAQQDSKDDQKRKQKKKSLKKTKRQHSVSDNGSNKLFILDTEGNSGGNLVKQVKLTKPVYTGSRTSQPKKKRRKKSKRYFSGMNNKNEEMEDLQSSSSTLEVDEFLKRTEEFNKKLRLEPNNTSLWLEYVRLQDHGVGTKIGKSEKKLSILRRALEENGESEELLNEQMTIYETIYPFEKVSSEARSLLTKYPHNPVGWRWLIQATQCSLSKMTAPGVIQAYEHVLEGMHRIRHHNTPAFLDNILRCMMFLRQAGLWEQLWLLIELYLELTYTTAGSGAFKVNIEIPEQEIQSLEDTVLTSGLTLGALWLRIEHLRECVHFIPTIDSPDPQRTVFVDDLSGLLFPLGSGTYSRLMCLALVTLKVPPLPMTEAFYQYVGLKTIPWSLDSVEISLTANMVNKGIMNLDSRYLEACQELLIGPQYLNRGRIGAQEFLEGVDKLFNCCINNCAQEDVPSLLAWQVRWWSYIFQHSFNASQDLDLSKQFRTKAKALLKKHRQCLPLYTEYALYEAQVGNLEVSLKVFETALELQQPPLIAGRDRRDICALYKEYVELLLRNNFVTNRDKVIKVLTAMSFGEPIKNIVPNEDLTERALERLSHITTEIVREFKENDNMTEEITALRQVAIVSEPVSWLSCNAWFLYITKGVWKGCEVSRARWQTISSHVISTKSPLACVMLVFIFRTKLLSEQEQELITKENARQRIINFLNRLTKETFAERCPLIWRLALQSTSTLSMEEIKRTFFLAVEKCPWIKILYYEAAKMLPEDLAQIQDLLVEKELRLHITPEELEILREDFPEENKIISNDTVEEVKNLGANLPEGR</sequence>
<dbReference type="VEuPathDB" id="VectorBase:RPRC006555"/>
<dbReference type="PANTHER" id="PTHR13471">
    <property type="entry name" value="TETRATRICOPEPTIDE-LIKE HELICAL"/>
    <property type="match status" value="1"/>
</dbReference>
<feature type="region of interest" description="Disordered" evidence="4">
    <location>
        <begin position="1"/>
        <end position="28"/>
    </location>
</feature>
<comment type="similarity">
    <text evidence="2">Belongs to the NRDE2 family.</text>
</comment>
<accession>T1HR85</accession>
<dbReference type="HOGENOM" id="CLU_007550_2_0_1"/>
<dbReference type="InParanoid" id="T1HR85"/>
<name>T1HR85_RHOPR</name>
<dbReference type="FunCoup" id="T1HR85">
    <property type="interactions" value="804"/>
</dbReference>
<evidence type="ECO:0008006" key="7">
    <source>
        <dbReference type="Google" id="ProtNLM"/>
    </source>
</evidence>
<feature type="compositionally biased region" description="Basic residues" evidence="4">
    <location>
        <begin position="119"/>
        <end position="130"/>
    </location>
</feature>
<dbReference type="EMBL" id="ACPB03022349">
    <property type="status" value="NOT_ANNOTATED_CDS"/>
    <property type="molecule type" value="Genomic_DNA"/>
</dbReference>
<dbReference type="PANTHER" id="PTHR13471:SF0">
    <property type="entry name" value="NUCLEAR EXOSOME REGULATOR NRDE2"/>
    <property type="match status" value="1"/>
</dbReference>
<evidence type="ECO:0000256" key="4">
    <source>
        <dbReference type="SAM" id="MobiDB-lite"/>
    </source>
</evidence>
<keyword evidence="3" id="KW-0539">Nucleus</keyword>
<evidence type="ECO:0000313" key="6">
    <source>
        <dbReference type="Proteomes" id="UP000015103"/>
    </source>
</evidence>
<dbReference type="Proteomes" id="UP000015103">
    <property type="component" value="Unassembled WGS sequence"/>
</dbReference>
<evidence type="ECO:0000256" key="2">
    <source>
        <dbReference type="ARBA" id="ARBA00009265"/>
    </source>
</evidence>
<dbReference type="EnsemblMetazoa" id="RPRC006555-RA">
    <property type="protein sequence ID" value="RPRC006555-PA"/>
    <property type="gene ID" value="RPRC006555"/>
</dbReference>
<feature type="compositionally biased region" description="Basic and acidic residues" evidence="4">
    <location>
        <begin position="48"/>
        <end position="63"/>
    </location>
</feature>
<feature type="compositionally biased region" description="Basic residues" evidence="4">
    <location>
        <begin position="64"/>
        <end position="78"/>
    </location>
</feature>
<dbReference type="InterPro" id="IPR011990">
    <property type="entry name" value="TPR-like_helical_dom_sf"/>
</dbReference>
<dbReference type="GO" id="GO:0031048">
    <property type="term" value="P:regulatory ncRNA-mediated heterochromatin formation"/>
    <property type="evidence" value="ECO:0007669"/>
    <property type="project" value="TreeGrafter"/>
</dbReference>
<protein>
    <recommendedName>
        <fullName evidence="7">Protein NRDE2 homolog</fullName>
    </recommendedName>
</protein>
<evidence type="ECO:0000256" key="1">
    <source>
        <dbReference type="ARBA" id="ARBA00004123"/>
    </source>
</evidence>
<reference evidence="5" key="1">
    <citation type="submission" date="2015-05" db="UniProtKB">
        <authorList>
            <consortium name="EnsemblMetazoa"/>
        </authorList>
    </citation>
    <scope>IDENTIFICATION</scope>
</reference>
<dbReference type="eggNOG" id="KOG1972">
    <property type="taxonomic scope" value="Eukaryota"/>
</dbReference>
<dbReference type="OMA" id="RRNSLYW"/>
<evidence type="ECO:0000313" key="5">
    <source>
        <dbReference type="EnsemblMetazoa" id="RPRC006555-PA"/>
    </source>
</evidence>
<dbReference type="GO" id="GO:0071013">
    <property type="term" value="C:catalytic step 2 spliceosome"/>
    <property type="evidence" value="ECO:0007669"/>
    <property type="project" value="TreeGrafter"/>
</dbReference>
<keyword evidence="6" id="KW-1185">Reference proteome</keyword>
<dbReference type="AlphaFoldDB" id="T1HR85"/>
<organism evidence="5 6">
    <name type="scientific">Rhodnius prolixus</name>
    <name type="common">Triatomid bug</name>
    <dbReference type="NCBI Taxonomy" id="13249"/>
    <lineage>
        <taxon>Eukaryota</taxon>
        <taxon>Metazoa</taxon>
        <taxon>Ecdysozoa</taxon>
        <taxon>Arthropoda</taxon>
        <taxon>Hexapoda</taxon>
        <taxon>Insecta</taxon>
        <taxon>Pterygota</taxon>
        <taxon>Neoptera</taxon>
        <taxon>Paraneoptera</taxon>
        <taxon>Hemiptera</taxon>
        <taxon>Heteroptera</taxon>
        <taxon>Panheteroptera</taxon>
        <taxon>Cimicomorpha</taxon>
        <taxon>Reduviidae</taxon>
        <taxon>Triatominae</taxon>
        <taxon>Rhodnius</taxon>
    </lineage>
</organism>
<dbReference type="SUPFAM" id="SSF48452">
    <property type="entry name" value="TPR-like"/>
    <property type="match status" value="1"/>
</dbReference>
<evidence type="ECO:0000256" key="3">
    <source>
        <dbReference type="ARBA" id="ARBA00023242"/>
    </source>
</evidence>
<dbReference type="Pfam" id="PF08424">
    <property type="entry name" value="NRDE-2"/>
    <property type="match status" value="1"/>
</dbReference>
<dbReference type="STRING" id="13249.T1HR85"/>
<comment type="subcellular location">
    <subcellularLocation>
        <location evidence="1">Nucleus</location>
    </subcellularLocation>
</comment>